<dbReference type="SUPFAM" id="SSF55144">
    <property type="entry name" value="LigT-like"/>
    <property type="match status" value="1"/>
</dbReference>
<dbReference type="NCBIfam" id="TIGR02258">
    <property type="entry name" value="2_5_ligase"/>
    <property type="match status" value="1"/>
</dbReference>
<dbReference type="InterPro" id="IPR009097">
    <property type="entry name" value="Cyclic_Pdiesterase"/>
</dbReference>
<comment type="similarity">
    <text evidence="2">Belongs to the 2H phosphoesterase superfamily. ThpR family.</text>
</comment>
<dbReference type="InterPro" id="IPR014051">
    <property type="entry name" value="Phosphoesterase_HXTX"/>
</dbReference>
<dbReference type="EMBL" id="JBAJEX010000001">
    <property type="protein sequence ID" value="MEO1765900.1"/>
    <property type="molecule type" value="Genomic_DNA"/>
</dbReference>
<keyword evidence="5" id="KW-1185">Reference proteome</keyword>
<evidence type="ECO:0000256" key="2">
    <source>
        <dbReference type="HAMAP-Rule" id="MF_01940"/>
    </source>
</evidence>
<accession>A0ABV0EB70</accession>
<evidence type="ECO:0000256" key="1">
    <source>
        <dbReference type="ARBA" id="ARBA00022801"/>
    </source>
</evidence>
<keyword evidence="1 2" id="KW-0378">Hydrolase</keyword>
<gene>
    <name evidence="4" type="primary">thpR</name>
    <name evidence="4" type="ORF">V6E02_01515</name>
</gene>
<protein>
    <recommendedName>
        <fullName evidence="2">RNA 2',3'-cyclic phosphodiesterase</fullName>
        <shortName evidence="2">RNA 2',3'-CPDase</shortName>
        <ecNumber evidence="2">3.1.4.58</ecNumber>
    </recommendedName>
</protein>
<feature type="short sequence motif" description="HXTX 2" evidence="2">
    <location>
        <begin position="121"/>
        <end position="124"/>
    </location>
</feature>
<feature type="domain" description="Phosphoesterase HXTX" evidence="3">
    <location>
        <begin position="88"/>
        <end position="157"/>
    </location>
</feature>
<evidence type="ECO:0000259" key="3">
    <source>
        <dbReference type="Pfam" id="PF02834"/>
    </source>
</evidence>
<dbReference type="InterPro" id="IPR004175">
    <property type="entry name" value="RNA_CPDase"/>
</dbReference>
<reference evidence="4 5" key="1">
    <citation type="submission" date="2024-02" db="EMBL/GenBank/DDBJ databases">
        <title>New thermophilic sulfur-oxidizing bacteria from a hot springs of the Uzon caldera (Kamchatka, Russia).</title>
        <authorList>
            <person name="Dukat A.M."/>
            <person name="Elcheninov A.G."/>
            <person name="Frolov E.N."/>
        </authorList>
    </citation>
    <scope>NUCLEOTIDE SEQUENCE [LARGE SCALE GENOMIC DNA]</scope>
    <source>
        <strain evidence="4 5">AK1</strain>
    </source>
</reference>
<evidence type="ECO:0000313" key="5">
    <source>
        <dbReference type="Proteomes" id="UP001482231"/>
    </source>
</evidence>
<name>A0ABV0EB70_9BURK</name>
<comment type="catalytic activity">
    <reaction evidence="2">
        <text>a 3'-end 2',3'-cyclophospho-ribonucleotide-RNA + H2O = a 3'-end 2'-phospho-ribonucleotide-RNA + H(+)</text>
        <dbReference type="Rhea" id="RHEA:11828"/>
        <dbReference type="Rhea" id="RHEA-COMP:10464"/>
        <dbReference type="Rhea" id="RHEA-COMP:17353"/>
        <dbReference type="ChEBI" id="CHEBI:15377"/>
        <dbReference type="ChEBI" id="CHEBI:15378"/>
        <dbReference type="ChEBI" id="CHEBI:83064"/>
        <dbReference type="ChEBI" id="CHEBI:173113"/>
        <dbReference type="EC" id="3.1.4.58"/>
    </reaction>
</comment>
<feature type="short sequence motif" description="HXTX 1" evidence="2">
    <location>
        <begin position="39"/>
        <end position="42"/>
    </location>
</feature>
<evidence type="ECO:0000313" key="4">
    <source>
        <dbReference type="EMBL" id="MEO1765900.1"/>
    </source>
</evidence>
<dbReference type="HAMAP" id="MF_01940">
    <property type="entry name" value="RNA_CPDase"/>
    <property type="match status" value="1"/>
</dbReference>
<dbReference type="PANTHER" id="PTHR35561:SF1">
    <property type="entry name" value="RNA 2',3'-CYCLIC PHOSPHODIESTERASE"/>
    <property type="match status" value="1"/>
</dbReference>
<feature type="domain" description="Phosphoesterase HXTX" evidence="3">
    <location>
        <begin position="8"/>
        <end position="85"/>
    </location>
</feature>
<dbReference type="PANTHER" id="PTHR35561">
    <property type="entry name" value="RNA 2',3'-CYCLIC PHOSPHODIESTERASE"/>
    <property type="match status" value="1"/>
</dbReference>
<proteinExistence type="inferred from homology"/>
<comment type="function">
    <text evidence="2">Hydrolyzes RNA 2',3'-cyclic phosphodiester to an RNA 2'-phosphomonoester.</text>
</comment>
<dbReference type="EC" id="3.1.4.58" evidence="2"/>
<sequence length="171" mass="18943">MRLFFALWPQEEVRTALKTAGWRVAKACGGKPTRAENLHLTLVFLGEVEPARLPEVRAAADAVSARAFELDLRELGYWPRQRIAWLAPTEPPRGLFDLVSALASGLGARGFALDDRPYLPHVTLLRQARCRGDLPKVDDIVWPVREFVLVSSRLGNEGASYAQLAAWSLPG</sequence>
<dbReference type="Proteomes" id="UP001482231">
    <property type="component" value="Unassembled WGS sequence"/>
</dbReference>
<comment type="caution">
    <text evidence="4">The sequence shown here is derived from an EMBL/GenBank/DDBJ whole genome shotgun (WGS) entry which is preliminary data.</text>
</comment>
<organism evidence="4 5">
    <name type="scientific">Thiobacter aerophilum</name>
    <dbReference type="NCBI Taxonomy" id="3121275"/>
    <lineage>
        <taxon>Bacteria</taxon>
        <taxon>Pseudomonadati</taxon>
        <taxon>Pseudomonadota</taxon>
        <taxon>Betaproteobacteria</taxon>
        <taxon>Burkholderiales</taxon>
        <taxon>Thiobacteraceae</taxon>
        <taxon>Thiobacter</taxon>
    </lineage>
</organism>
<dbReference type="Pfam" id="PF02834">
    <property type="entry name" value="LigT_PEase"/>
    <property type="match status" value="2"/>
</dbReference>
<dbReference type="Gene3D" id="3.90.1140.10">
    <property type="entry name" value="Cyclic phosphodiesterase"/>
    <property type="match status" value="1"/>
</dbReference>
<feature type="active site" description="Proton donor" evidence="2">
    <location>
        <position position="39"/>
    </location>
</feature>
<dbReference type="RefSeq" id="WP_347306457.1">
    <property type="nucleotide sequence ID" value="NZ_JBAJEX010000001.1"/>
</dbReference>
<feature type="active site" description="Proton acceptor" evidence="2">
    <location>
        <position position="121"/>
    </location>
</feature>